<dbReference type="GO" id="GO:0000935">
    <property type="term" value="C:division septum"/>
    <property type="evidence" value="ECO:0007669"/>
    <property type="project" value="TreeGrafter"/>
</dbReference>
<evidence type="ECO:0000259" key="1">
    <source>
        <dbReference type="PROSITE" id="PS50010"/>
    </source>
</evidence>
<dbReference type="GO" id="GO:0005085">
    <property type="term" value="F:guanyl-nucleotide exchange factor activity"/>
    <property type="evidence" value="ECO:0007669"/>
    <property type="project" value="InterPro"/>
</dbReference>
<dbReference type="GO" id="GO:0030010">
    <property type="term" value="P:establishment of cell polarity"/>
    <property type="evidence" value="ECO:0007669"/>
    <property type="project" value="TreeGrafter"/>
</dbReference>
<keyword evidence="3" id="KW-1185">Reference proteome</keyword>
<dbReference type="SUPFAM" id="SSF48065">
    <property type="entry name" value="DBL homology domain (DH-domain)"/>
    <property type="match status" value="1"/>
</dbReference>
<comment type="caution">
    <text evidence="2">The sequence shown here is derived from an EMBL/GenBank/DDBJ whole genome shotgun (WGS) entry which is preliminary data.</text>
</comment>
<dbReference type="Pfam" id="PF06395">
    <property type="entry name" value="CDC24"/>
    <property type="match status" value="1"/>
</dbReference>
<gene>
    <name evidence="2" type="ORF">B0T22DRAFT_536072</name>
</gene>
<reference evidence="2" key="1">
    <citation type="journal article" date="2023" name="Mol. Phylogenet. Evol.">
        <title>Genome-scale phylogeny and comparative genomics of the fungal order Sordariales.</title>
        <authorList>
            <person name="Hensen N."/>
            <person name="Bonometti L."/>
            <person name="Westerberg I."/>
            <person name="Brannstrom I.O."/>
            <person name="Guillou S."/>
            <person name="Cros-Aarteil S."/>
            <person name="Calhoun S."/>
            <person name="Haridas S."/>
            <person name="Kuo A."/>
            <person name="Mondo S."/>
            <person name="Pangilinan J."/>
            <person name="Riley R."/>
            <person name="LaButti K."/>
            <person name="Andreopoulos B."/>
            <person name="Lipzen A."/>
            <person name="Chen C."/>
            <person name="Yan M."/>
            <person name="Daum C."/>
            <person name="Ng V."/>
            <person name="Clum A."/>
            <person name="Steindorff A."/>
            <person name="Ohm R.A."/>
            <person name="Martin F."/>
            <person name="Silar P."/>
            <person name="Natvig D.O."/>
            <person name="Lalanne C."/>
            <person name="Gautier V."/>
            <person name="Ament-Velasquez S.L."/>
            <person name="Kruys A."/>
            <person name="Hutchinson M.I."/>
            <person name="Powell A.J."/>
            <person name="Barry K."/>
            <person name="Miller A.N."/>
            <person name="Grigoriev I.V."/>
            <person name="Debuchy R."/>
            <person name="Gladieux P."/>
            <person name="Hiltunen Thoren M."/>
            <person name="Johannesson H."/>
        </authorList>
    </citation>
    <scope>NUCLEOTIDE SEQUENCE</scope>
    <source>
        <strain evidence="2">CBS 314.62</strain>
    </source>
</reference>
<dbReference type="PANTHER" id="PTHR47339:SF1">
    <property type="entry name" value="CELL DIVISION CONTROL PROTEIN 24"/>
    <property type="match status" value="1"/>
</dbReference>
<dbReference type="EMBL" id="JAULSO010000002">
    <property type="protein sequence ID" value="KAK3689055.1"/>
    <property type="molecule type" value="Genomic_DNA"/>
</dbReference>
<sequence length="405" mass="45384">MVFAPRFNLDNLTTINIVALPIFASDLVNPQHYEFSSLSYPIATARPAPRDISGLEISNIYWQCLKIKVSLVQIHGIGDRFTKAAELYGEEPCDPLESLQRVFRDGFSMSILLDAFQPEHANTKFQISDSVRPVNPTWMLDDMSRALMTAMGVESENRFTVQDILGGNRGRFIKVLRVISAVLHRLRQRGVIKTTTANVPLGPERGEKWQAIASPAELAIDKCLRDEREYVVDLQSPLDAESQVVRCLYLSKEGSADVFDPLRSILHLHLGILIRLEVIASKPLSQQLPGLGGLFNSWRLYKDRTYCYPAFAVAQKRRAIIPRLRSRSAQRVAGGDLAGHGQLMARPPQRLAEYEAFLLEIVAKVKELGDLYHPLLGELETATAAIKSIRKECENAVNLLLQLNL</sequence>
<dbReference type="PANTHER" id="PTHR47339">
    <property type="entry name" value="CELL DIVISION CONTROL PROTEIN 24"/>
    <property type="match status" value="1"/>
</dbReference>
<dbReference type="GO" id="GO:0005634">
    <property type="term" value="C:nucleus"/>
    <property type="evidence" value="ECO:0007669"/>
    <property type="project" value="TreeGrafter"/>
</dbReference>
<dbReference type="AlphaFoldDB" id="A0AAE1CD52"/>
<protein>
    <recommendedName>
        <fullName evidence="1">DH domain-containing protein</fullName>
    </recommendedName>
</protein>
<dbReference type="InterPro" id="IPR010481">
    <property type="entry name" value="Cdc24/Scd1_N"/>
</dbReference>
<dbReference type="InterPro" id="IPR000219">
    <property type="entry name" value="DH_dom"/>
</dbReference>
<dbReference type="GO" id="GO:0043332">
    <property type="term" value="C:mating projection tip"/>
    <property type="evidence" value="ECO:0007669"/>
    <property type="project" value="TreeGrafter"/>
</dbReference>
<dbReference type="PROSITE" id="PS50010">
    <property type="entry name" value="DH_2"/>
    <property type="match status" value="1"/>
</dbReference>
<dbReference type="InterPro" id="IPR035899">
    <property type="entry name" value="DBL_dom_sf"/>
</dbReference>
<reference evidence="2" key="2">
    <citation type="submission" date="2023-06" db="EMBL/GenBank/DDBJ databases">
        <authorList>
            <consortium name="Lawrence Berkeley National Laboratory"/>
            <person name="Haridas S."/>
            <person name="Hensen N."/>
            <person name="Bonometti L."/>
            <person name="Westerberg I."/>
            <person name="Brannstrom I.O."/>
            <person name="Guillou S."/>
            <person name="Cros-Aarteil S."/>
            <person name="Calhoun S."/>
            <person name="Kuo A."/>
            <person name="Mondo S."/>
            <person name="Pangilinan J."/>
            <person name="Riley R."/>
            <person name="Labutti K."/>
            <person name="Andreopoulos B."/>
            <person name="Lipzen A."/>
            <person name="Chen C."/>
            <person name="Yanf M."/>
            <person name="Daum C."/>
            <person name="Ng V."/>
            <person name="Clum A."/>
            <person name="Steindorff A."/>
            <person name="Ohm R."/>
            <person name="Martin F."/>
            <person name="Silar P."/>
            <person name="Natvig D."/>
            <person name="Lalanne C."/>
            <person name="Gautier V."/>
            <person name="Ament-Velasquez S.L."/>
            <person name="Kruys A."/>
            <person name="Hutchinson M.I."/>
            <person name="Powell A.J."/>
            <person name="Barry K."/>
            <person name="Miller A.N."/>
            <person name="Grigoriev I.V."/>
            <person name="Debuchy R."/>
            <person name="Gladieux P."/>
            <person name="Thoren M.H."/>
            <person name="Johannesson H."/>
        </authorList>
    </citation>
    <scope>NUCLEOTIDE SEQUENCE</scope>
    <source>
        <strain evidence="2">CBS 314.62</strain>
    </source>
</reference>
<dbReference type="GO" id="GO:0005737">
    <property type="term" value="C:cytoplasm"/>
    <property type="evidence" value="ECO:0007669"/>
    <property type="project" value="TreeGrafter"/>
</dbReference>
<proteinExistence type="predicted"/>
<feature type="domain" description="DH" evidence="1">
    <location>
        <begin position="215"/>
        <end position="396"/>
    </location>
</feature>
<dbReference type="GO" id="GO:0031106">
    <property type="term" value="P:septin ring organization"/>
    <property type="evidence" value="ECO:0007669"/>
    <property type="project" value="TreeGrafter"/>
</dbReference>
<name>A0AAE1CD52_9PEZI</name>
<accession>A0AAE1CD52</accession>
<evidence type="ECO:0000313" key="2">
    <source>
        <dbReference type="EMBL" id="KAK3689055.1"/>
    </source>
</evidence>
<evidence type="ECO:0000313" key="3">
    <source>
        <dbReference type="Proteomes" id="UP001270362"/>
    </source>
</evidence>
<organism evidence="2 3">
    <name type="scientific">Podospora appendiculata</name>
    <dbReference type="NCBI Taxonomy" id="314037"/>
    <lineage>
        <taxon>Eukaryota</taxon>
        <taxon>Fungi</taxon>
        <taxon>Dikarya</taxon>
        <taxon>Ascomycota</taxon>
        <taxon>Pezizomycotina</taxon>
        <taxon>Sordariomycetes</taxon>
        <taxon>Sordariomycetidae</taxon>
        <taxon>Sordariales</taxon>
        <taxon>Podosporaceae</taxon>
        <taxon>Podospora</taxon>
    </lineage>
</organism>
<dbReference type="InterPro" id="IPR053026">
    <property type="entry name" value="CDC42_GEF"/>
</dbReference>
<dbReference type="Proteomes" id="UP001270362">
    <property type="component" value="Unassembled WGS sequence"/>
</dbReference>